<reference evidence="5" key="1">
    <citation type="submission" date="2021-01" db="EMBL/GenBank/DDBJ databases">
        <authorList>
            <person name="Kaushik A."/>
        </authorList>
    </citation>
    <scope>NUCLEOTIDE SEQUENCE</scope>
    <source>
        <strain evidence="5">AG6-10EEA</strain>
    </source>
</reference>
<dbReference type="OrthoDB" id="276515at2759"/>
<dbReference type="AlphaFoldDB" id="A0A8H3DK08"/>
<evidence type="ECO:0000259" key="4">
    <source>
        <dbReference type="PROSITE" id="PS50011"/>
    </source>
</evidence>
<dbReference type="PRINTS" id="PR00320">
    <property type="entry name" value="GPROTEINBRPT"/>
</dbReference>
<dbReference type="EMBL" id="CAJMXA010004098">
    <property type="protein sequence ID" value="CAE6534497.1"/>
    <property type="molecule type" value="Genomic_DNA"/>
</dbReference>
<feature type="repeat" description="WD" evidence="3">
    <location>
        <begin position="232"/>
        <end position="266"/>
    </location>
</feature>
<feature type="repeat" description="WD" evidence="3">
    <location>
        <begin position="190"/>
        <end position="230"/>
    </location>
</feature>
<dbReference type="InterPro" id="IPR015943">
    <property type="entry name" value="WD40/YVTN_repeat-like_dom_sf"/>
</dbReference>
<feature type="repeat" description="WD" evidence="3">
    <location>
        <begin position="104"/>
        <end position="145"/>
    </location>
</feature>
<dbReference type="GO" id="GO:1990234">
    <property type="term" value="C:transferase complex"/>
    <property type="evidence" value="ECO:0007669"/>
    <property type="project" value="UniProtKB-ARBA"/>
</dbReference>
<dbReference type="InterPro" id="IPR020472">
    <property type="entry name" value="WD40_PAC1"/>
</dbReference>
<dbReference type="InterPro" id="IPR036322">
    <property type="entry name" value="WD40_repeat_dom_sf"/>
</dbReference>
<dbReference type="InterPro" id="IPR001245">
    <property type="entry name" value="Ser-Thr/Tyr_kinase_cat_dom"/>
</dbReference>
<sequence>MEYRHTRVLHVTSSANHTSITYQLPLTEFWVFMCMLFDFKFLKGSRPLGDPPGPGHGPTVYEGHNNGVRSVAISPDGNSIVSGSEDKTIRIWDAHRPSQIGKPLKGHSDFLTSVSCSPLGNMIASGSDDHTIRLWDVNTGRQIGETLVGHDNYVNSVTFSPGGNLIASASEDETVRLWDVHRRTTSAFTFNGHSTVVLSVAFSPDSTRIVSGSWKNICVWDIERRITVAEPFQGHQSGIRAISFPANGSVFVSGSDDRTLRLWDLRCAGPIAPPYQGHTDTVASVSFAPNGNYIASGSWDQTVRIWDVRAGRQIGNPLEKHTSGVNSVAFSPCGGYIASGSSDQTILLWNALGGDSDEGDNHTPIRDETHSFEIRSPDQIDQHMVNAKLDTSALMSTARGGCSDIWRVELEGGTTVAVKLWRTNMIEQCDYKVLKRTTREIYNWSKMKHQNIHPLMGIIMFKGQCLGMVSEWMDNGNLHEYIRRRPGVDRYQLCVQVAFGLAYMHKHNMVHGDLKSFNVLVSSQGDARLTDFGLSAMSVASVAFSPTGNHFGSIRWEGPELLLPGATKTKKSDVYALAMTILEIFTGYIPYPLCQSDPQVMNQLTNGILPTRPTDGQLGNEMWELLMSCWNRDPDARPHVQQVLESLLVLCLFRES</sequence>
<dbReference type="PRINTS" id="PR00109">
    <property type="entry name" value="TYRKINASE"/>
</dbReference>
<dbReference type="Pfam" id="PF07714">
    <property type="entry name" value="PK_Tyr_Ser-Thr"/>
    <property type="match status" value="1"/>
</dbReference>
<dbReference type="Pfam" id="PF00400">
    <property type="entry name" value="WD40"/>
    <property type="match status" value="7"/>
</dbReference>
<accession>A0A8H3DK08</accession>
<dbReference type="SUPFAM" id="SSF50978">
    <property type="entry name" value="WD40 repeat-like"/>
    <property type="match status" value="1"/>
</dbReference>
<dbReference type="PROSITE" id="PS00108">
    <property type="entry name" value="PROTEIN_KINASE_ST"/>
    <property type="match status" value="1"/>
</dbReference>
<dbReference type="GO" id="GO:0005524">
    <property type="term" value="F:ATP binding"/>
    <property type="evidence" value="ECO:0007669"/>
    <property type="project" value="InterPro"/>
</dbReference>
<evidence type="ECO:0000256" key="2">
    <source>
        <dbReference type="ARBA" id="ARBA00022737"/>
    </source>
</evidence>
<dbReference type="PROSITE" id="PS50294">
    <property type="entry name" value="WD_REPEATS_REGION"/>
    <property type="match status" value="6"/>
</dbReference>
<keyword evidence="1 3" id="KW-0853">WD repeat</keyword>
<dbReference type="Proteomes" id="UP000663853">
    <property type="component" value="Unassembled WGS sequence"/>
</dbReference>
<evidence type="ECO:0000313" key="6">
    <source>
        <dbReference type="Proteomes" id="UP000663853"/>
    </source>
</evidence>
<dbReference type="InterPro" id="IPR011009">
    <property type="entry name" value="Kinase-like_dom_sf"/>
</dbReference>
<evidence type="ECO:0000313" key="5">
    <source>
        <dbReference type="EMBL" id="CAE6534497.1"/>
    </source>
</evidence>
<dbReference type="Gene3D" id="1.10.510.10">
    <property type="entry name" value="Transferase(Phosphotransferase) domain 1"/>
    <property type="match status" value="1"/>
</dbReference>
<evidence type="ECO:0000256" key="3">
    <source>
        <dbReference type="PROSITE-ProRule" id="PRU00221"/>
    </source>
</evidence>
<dbReference type="PANTHER" id="PTHR22847:SF637">
    <property type="entry name" value="WD REPEAT DOMAIN 5B"/>
    <property type="match status" value="1"/>
</dbReference>
<dbReference type="SMART" id="SM00320">
    <property type="entry name" value="WD40"/>
    <property type="match status" value="7"/>
</dbReference>
<name>A0A8H3DK08_9AGAM</name>
<feature type="repeat" description="WD" evidence="3">
    <location>
        <begin position="147"/>
        <end position="188"/>
    </location>
</feature>
<dbReference type="SMART" id="SM00220">
    <property type="entry name" value="S_TKc"/>
    <property type="match status" value="1"/>
</dbReference>
<dbReference type="InterPro" id="IPR001680">
    <property type="entry name" value="WD40_rpt"/>
</dbReference>
<dbReference type="PROSITE" id="PS50082">
    <property type="entry name" value="WD_REPEATS_2"/>
    <property type="match status" value="7"/>
</dbReference>
<organism evidence="5 6">
    <name type="scientific">Rhizoctonia solani</name>
    <dbReference type="NCBI Taxonomy" id="456999"/>
    <lineage>
        <taxon>Eukaryota</taxon>
        <taxon>Fungi</taxon>
        <taxon>Dikarya</taxon>
        <taxon>Basidiomycota</taxon>
        <taxon>Agaricomycotina</taxon>
        <taxon>Agaricomycetes</taxon>
        <taxon>Cantharellales</taxon>
        <taxon>Ceratobasidiaceae</taxon>
        <taxon>Rhizoctonia</taxon>
    </lineage>
</organism>
<feature type="repeat" description="WD" evidence="3">
    <location>
        <begin position="275"/>
        <end position="316"/>
    </location>
</feature>
<dbReference type="InterPro" id="IPR019775">
    <property type="entry name" value="WD40_repeat_CS"/>
</dbReference>
<dbReference type="GO" id="GO:0004672">
    <property type="term" value="F:protein kinase activity"/>
    <property type="evidence" value="ECO:0007669"/>
    <property type="project" value="InterPro"/>
</dbReference>
<keyword evidence="2" id="KW-0677">Repeat</keyword>
<proteinExistence type="predicted"/>
<dbReference type="InterPro" id="IPR008271">
    <property type="entry name" value="Ser/Thr_kinase_AS"/>
</dbReference>
<dbReference type="PROSITE" id="PS50011">
    <property type="entry name" value="PROTEIN_KINASE_DOM"/>
    <property type="match status" value="1"/>
</dbReference>
<comment type="caution">
    <text evidence="5">The sequence shown here is derived from an EMBL/GenBank/DDBJ whole genome shotgun (WGS) entry which is preliminary data.</text>
</comment>
<protein>
    <recommendedName>
        <fullName evidence="4">Protein kinase domain-containing protein</fullName>
    </recommendedName>
</protein>
<dbReference type="PANTHER" id="PTHR22847">
    <property type="entry name" value="WD40 REPEAT PROTEIN"/>
    <property type="match status" value="1"/>
</dbReference>
<gene>
    <name evidence="5" type="ORF">RDB_LOCUS174766</name>
</gene>
<feature type="repeat" description="WD" evidence="3">
    <location>
        <begin position="318"/>
        <end position="350"/>
    </location>
</feature>
<dbReference type="SUPFAM" id="SSF56112">
    <property type="entry name" value="Protein kinase-like (PK-like)"/>
    <property type="match status" value="1"/>
</dbReference>
<dbReference type="PROSITE" id="PS00678">
    <property type="entry name" value="WD_REPEATS_1"/>
    <property type="match status" value="3"/>
</dbReference>
<evidence type="ECO:0000256" key="1">
    <source>
        <dbReference type="ARBA" id="ARBA00022574"/>
    </source>
</evidence>
<feature type="domain" description="Protein kinase" evidence="4">
    <location>
        <begin position="391"/>
        <end position="649"/>
    </location>
</feature>
<dbReference type="Gene3D" id="2.130.10.10">
    <property type="entry name" value="YVTN repeat-like/Quinoprotein amine dehydrogenase"/>
    <property type="match status" value="3"/>
</dbReference>
<feature type="repeat" description="WD" evidence="3">
    <location>
        <begin position="61"/>
        <end position="102"/>
    </location>
</feature>
<dbReference type="InterPro" id="IPR000719">
    <property type="entry name" value="Prot_kinase_dom"/>
</dbReference>
<dbReference type="CDD" id="cd00200">
    <property type="entry name" value="WD40"/>
    <property type="match status" value="1"/>
</dbReference>